<evidence type="ECO:0000313" key="2">
    <source>
        <dbReference type="Proteomes" id="UP000322873"/>
    </source>
</evidence>
<keyword evidence="2" id="KW-1185">Reference proteome</keyword>
<gene>
    <name evidence="1" type="ORF">EYC84_007775</name>
</gene>
<evidence type="ECO:0000313" key="1">
    <source>
        <dbReference type="EMBL" id="KAA8568790.1"/>
    </source>
</evidence>
<name>A0A5M9JJG0_MONFR</name>
<dbReference type="AlphaFoldDB" id="A0A5M9JJG0"/>
<dbReference type="EMBL" id="VICG01000009">
    <property type="protein sequence ID" value="KAA8568790.1"/>
    <property type="molecule type" value="Genomic_DNA"/>
</dbReference>
<accession>A0A5M9JJG0</accession>
<proteinExistence type="predicted"/>
<reference evidence="1 2" key="1">
    <citation type="submission" date="2019-06" db="EMBL/GenBank/DDBJ databases">
        <title>Genome Sequence of the Brown Rot Fungal Pathogen Monilinia fructicola.</title>
        <authorList>
            <person name="De Miccolis Angelini R.M."/>
            <person name="Landi L."/>
            <person name="Abate D."/>
            <person name="Pollastro S."/>
            <person name="Romanazzi G."/>
            <person name="Faretra F."/>
        </authorList>
    </citation>
    <scope>NUCLEOTIDE SEQUENCE [LARGE SCALE GENOMIC DNA]</scope>
    <source>
        <strain evidence="1 2">Mfrc123</strain>
    </source>
</reference>
<protein>
    <submittedName>
        <fullName evidence="1">Uncharacterized protein</fullName>
    </submittedName>
</protein>
<organism evidence="1 2">
    <name type="scientific">Monilinia fructicola</name>
    <name type="common">Brown rot fungus</name>
    <name type="synonym">Ciboria fructicola</name>
    <dbReference type="NCBI Taxonomy" id="38448"/>
    <lineage>
        <taxon>Eukaryota</taxon>
        <taxon>Fungi</taxon>
        <taxon>Dikarya</taxon>
        <taxon>Ascomycota</taxon>
        <taxon>Pezizomycotina</taxon>
        <taxon>Leotiomycetes</taxon>
        <taxon>Helotiales</taxon>
        <taxon>Sclerotiniaceae</taxon>
        <taxon>Monilinia</taxon>
    </lineage>
</organism>
<dbReference type="Proteomes" id="UP000322873">
    <property type="component" value="Unassembled WGS sequence"/>
</dbReference>
<sequence>MNTRGGRQEEPCWISSSRKDQVLIVPCFPIDIGPLLNRGKYSLHLKGRSSSTEFPLHNFLTEVLHSHYSIFYSIKHFHHIVTVSVSITQAPVHISLVRHPYLICSSQKIGVCGTAPIGHITSDNEWSVTVLDATSLSKLLSSIRAILSVVCFHSFDSFDTTQIAEANTWGQQKAGFCKSSHSLYLRY</sequence>
<comment type="caution">
    <text evidence="1">The sequence shown here is derived from an EMBL/GenBank/DDBJ whole genome shotgun (WGS) entry which is preliminary data.</text>
</comment>